<keyword evidence="2" id="KW-1185">Reference proteome</keyword>
<name>A0A7R8H9A4_LEPSM</name>
<sequence>MAIKKSHSASTFVQEFSLGDYTTMRTVDDLLRSPPVPTLYKIEHGVQGRQGGPTQERHFLSFRHQRSSLHDDTWRSCIREKEFDTLIIFQMTSNSSADV</sequence>
<dbReference type="AlphaFoldDB" id="A0A7R8H9A4"/>
<gene>
    <name evidence="1" type="ORF">LSAA_10080</name>
</gene>
<protein>
    <submittedName>
        <fullName evidence="1">(salmon louse) hypothetical protein</fullName>
    </submittedName>
</protein>
<proteinExistence type="predicted"/>
<evidence type="ECO:0000313" key="2">
    <source>
        <dbReference type="Proteomes" id="UP000675881"/>
    </source>
</evidence>
<organism evidence="1 2">
    <name type="scientific">Lepeophtheirus salmonis</name>
    <name type="common">Salmon louse</name>
    <name type="synonym">Caligus salmonis</name>
    <dbReference type="NCBI Taxonomy" id="72036"/>
    <lineage>
        <taxon>Eukaryota</taxon>
        <taxon>Metazoa</taxon>
        <taxon>Ecdysozoa</taxon>
        <taxon>Arthropoda</taxon>
        <taxon>Crustacea</taxon>
        <taxon>Multicrustacea</taxon>
        <taxon>Hexanauplia</taxon>
        <taxon>Copepoda</taxon>
        <taxon>Siphonostomatoida</taxon>
        <taxon>Caligidae</taxon>
        <taxon>Lepeophtheirus</taxon>
    </lineage>
</organism>
<evidence type="ECO:0000313" key="1">
    <source>
        <dbReference type="EMBL" id="CAF2937910.1"/>
    </source>
</evidence>
<accession>A0A7R8H9A4</accession>
<dbReference type="EMBL" id="HG994584">
    <property type="protein sequence ID" value="CAF2937910.1"/>
    <property type="molecule type" value="Genomic_DNA"/>
</dbReference>
<reference evidence="1" key="1">
    <citation type="submission" date="2021-02" db="EMBL/GenBank/DDBJ databases">
        <authorList>
            <person name="Bekaert M."/>
        </authorList>
    </citation>
    <scope>NUCLEOTIDE SEQUENCE</scope>
    <source>
        <strain evidence="1">IoA-00</strain>
    </source>
</reference>
<dbReference type="Proteomes" id="UP000675881">
    <property type="component" value="Chromosome 5"/>
</dbReference>